<name>A0ABS8PL87_9BACT</name>
<dbReference type="Proteomes" id="UP001199816">
    <property type="component" value="Unassembled WGS sequence"/>
</dbReference>
<evidence type="ECO:0000313" key="4">
    <source>
        <dbReference type="Proteomes" id="UP001199816"/>
    </source>
</evidence>
<dbReference type="Gene3D" id="2.40.128.110">
    <property type="entry name" value="Lipid/polyisoprenoid-binding, YceI-like"/>
    <property type="match status" value="1"/>
</dbReference>
<dbReference type="PANTHER" id="PTHR34406:SF1">
    <property type="entry name" value="PROTEIN YCEI"/>
    <property type="match status" value="1"/>
</dbReference>
<dbReference type="EMBL" id="JAJNEC010000003">
    <property type="protein sequence ID" value="MCD2421873.1"/>
    <property type="molecule type" value="Genomic_DNA"/>
</dbReference>
<sequence>MKIKHVLLTAMVCSLFSCSRNGAGISTTFEVDAAASSVEWKGAAPDHFHTGAFDITGTLKADRHGRIKNGTFRIPIASIRDFDLEDPLKEQLLTHLKSADFFNLLVYPEARFQITEVQPYHQKEPTAIDGANMLITGDFTLIGQTHQLRFPAKVTMTGDSIQTEATFNLNRLNWGMNSFSDPEQPLYILPNVAITLHIRTIKTND</sequence>
<keyword evidence="4" id="KW-1185">Reference proteome</keyword>
<feature type="chain" id="PRO_5045798168" evidence="1">
    <location>
        <begin position="23"/>
        <end position="205"/>
    </location>
</feature>
<dbReference type="InterPro" id="IPR036761">
    <property type="entry name" value="TTHA0802/YceI-like_sf"/>
</dbReference>
<comment type="caution">
    <text evidence="3">The sequence shown here is derived from an EMBL/GenBank/DDBJ whole genome shotgun (WGS) entry which is preliminary data.</text>
</comment>
<dbReference type="PANTHER" id="PTHR34406">
    <property type="entry name" value="PROTEIN YCEI"/>
    <property type="match status" value="1"/>
</dbReference>
<reference evidence="3 4" key="1">
    <citation type="submission" date="2021-11" db="EMBL/GenBank/DDBJ databases">
        <title>Genomic of Niabella pedocola.</title>
        <authorList>
            <person name="Wu T."/>
        </authorList>
    </citation>
    <scope>NUCLEOTIDE SEQUENCE [LARGE SCALE GENOMIC DNA]</scope>
    <source>
        <strain evidence="3 4">JCM 31011</strain>
    </source>
</reference>
<protein>
    <submittedName>
        <fullName evidence="3">YceI family protein</fullName>
    </submittedName>
</protein>
<dbReference type="Pfam" id="PF04264">
    <property type="entry name" value="YceI"/>
    <property type="match status" value="1"/>
</dbReference>
<gene>
    <name evidence="3" type="ORF">LQ567_03810</name>
</gene>
<feature type="domain" description="Lipid/polyisoprenoid-binding YceI-like" evidence="2">
    <location>
        <begin position="28"/>
        <end position="201"/>
    </location>
</feature>
<proteinExistence type="predicted"/>
<evidence type="ECO:0000256" key="1">
    <source>
        <dbReference type="SAM" id="SignalP"/>
    </source>
</evidence>
<organism evidence="3 4">
    <name type="scientific">Niabella pedocola</name>
    <dbReference type="NCBI Taxonomy" id="1752077"/>
    <lineage>
        <taxon>Bacteria</taxon>
        <taxon>Pseudomonadati</taxon>
        <taxon>Bacteroidota</taxon>
        <taxon>Chitinophagia</taxon>
        <taxon>Chitinophagales</taxon>
        <taxon>Chitinophagaceae</taxon>
        <taxon>Niabella</taxon>
    </lineage>
</organism>
<evidence type="ECO:0000259" key="2">
    <source>
        <dbReference type="SMART" id="SM00867"/>
    </source>
</evidence>
<dbReference type="RefSeq" id="WP_231002774.1">
    <property type="nucleotide sequence ID" value="NZ_JAJNEC010000003.1"/>
</dbReference>
<feature type="signal peptide" evidence="1">
    <location>
        <begin position="1"/>
        <end position="22"/>
    </location>
</feature>
<accession>A0ABS8PL87</accession>
<dbReference type="SUPFAM" id="SSF101874">
    <property type="entry name" value="YceI-like"/>
    <property type="match status" value="1"/>
</dbReference>
<keyword evidence="1" id="KW-0732">Signal</keyword>
<dbReference type="InterPro" id="IPR007372">
    <property type="entry name" value="Lipid/polyisoprenoid-bd_YceI"/>
</dbReference>
<evidence type="ECO:0000313" key="3">
    <source>
        <dbReference type="EMBL" id="MCD2421873.1"/>
    </source>
</evidence>
<dbReference type="SMART" id="SM00867">
    <property type="entry name" value="YceI"/>
    <property type="match status" value="1"/>
</dbReference>
<dbReference type="PROSITE" id="PS51257">
    <property type="entry name" value="PROKAR_LIPOPROTEIN"/>
    <property type="match status" value="1"/>
</dbReference>